<gene>
    <name evidence="1" type="ORF">FJA49_13080</name>
</gene>
<dbReference type="InterPro" id="IPR019587">
    <property type="entry name" value="Polyketide_cyclase/dehydratase"/>
</dbReference>
<evidence type="ECO:0000313" key="2">
    <source>
        <dbReference type="Proteomes" id="UP000319175"/>
    </source>
</evidence>
<comment type="caution">
    <text evidence="1">The sequence shown here is derived from an EMBL/GenBank/DDBJ whole genome shotgun (WGS) entry which is preliminary data.</text>
</comment>
<name>A0A501Q4B9_9FLAO</name>
<dbReference type="Gene3D" id="3.30.530.20">
    <property type="match status" value="1"/>
</dbReference>
<keyword evidence="2" id="KW-1185">Reference proteome</keyword>
<dbReference type="AlphaFoldDB" id="A0A501Q4B9"/>
<protein>
    <submittedName>
        <fullName evidence="1">SRPBCC family protein</fullName>
    </submittedName>
</protein>
<dbReference type="CDD" id="cd07812">
    <property type="entry name" value="SRPBCC"/>
    <property type="match status" value="1"/>
</dbReference>
<proteinExistence type="predicted"/>
<dbReference type="RefSeq" id="WP_140001366.1">
    <property type="nucleotide sequence ID" value="NZ_VFJE01000055.1"/>
</dbReference>
<dbReference type="OrthoDB" id="411301at2"/>
<reference evidence="1 2" key="1">
    <citation type="submission" date="2019-06" db="EMBL/GenBank/DDBJ databases">
        <title>Flavobacterium sp. MaA-Y11 from geoumgang.</title>
        <authorList>
            <person name="Jeong S."/>
        </authorList>
    </citation>
    <scope>NUCLEOTIDE SEQUENCE [LARGE SCALE GENOMIC DNA]</scope>
    <source>
        <strain evidence="1 2">MaA-Y11</strain>
    </source>
</reference>
<dbReference type="EMBL" id="VFJE01000055">
    <property type="protein sequence ID" value="TPD67208.1"/>
    <property type="molecule type" value="Genomic_DNA"/>
</dbReference>
<dbReference type="Pfam" id="PF10604">
    <property type="entry name" value="Polyketide_cyc2"/>
    <property type="match status" value="1"/>
</dbReference>
<sequence>MKYTVEIEIDKPIDRVIELFDNTDTMKQWMEGLQSVEHLSGTPGQPGAKLKLKFKMGSREFEMIETVTVRNLPDEFTGTYEANGVLNTVKNSFIKLSDTKTKYVTENEFQLKGFMKVMAFLMPGAFKKQSLKFMSAFKKFVESQN</sequence>
<evidence type="ECO:0000313" key="1">
    <source>
        <dbReference type="EMBL" id="TPD67208.1"/>
    </source>
</evidence>
<dbReference type="SUPFAM" id="SSF55961">
    <property type="entry name" value="Bet v1-like"/>
    <property type="match status" value="1"/>
</dbReference>
<organism evidence="1 2">
    <name type="scientific">Flavobacterium microcysteis</name>
    <dbReference type="NCBI Taxonomy" id="2596891"/>
    <lineage>
        <taxon>Bacteria</taxon>
        <taxon>Pseudomonadati</taxon>
        <taxon>Bacteroidota</taxon>
        <taxon>Flavobacteriia</taxon>
        <taxon>Flavobacteriales</taxon>
        <taxon>Flavobacteriaceae</taxon>
        <taxon>Flavobacterium</taxon>
    </lineage>
</organism>
<dbReference type="InterPro" id="IPR023393">
    <property type="entry name" value="START-like_dom_sf"/>
</dbReference>
<dbReference type="Proteomes" id="UP000319175">
    <property type="component" value="Unassembled WGS sequence"/>
</dbReference>
<accession>A0A501Q4B9</accession>